<name>A0A6J7J6C2_9ZZZZ</name>
<proteinExistence type="predicted"/>
<reference evidence="2" key="1">
    <citation type="submission" date="2020-05" db="EMBL/GenBank/DDBJ databases">
        <authorList>
            <person name="Chiriac C."/>
            <person name="Salcher M."/>
            <person name="Ghai R."/>
            <person name="Kavagutti S V."/>
        </authorList>
    </citation>
    <scope>NUCLEOTIDE SEQUENCE</scope>
</reference>
<keyword evidence="1" id="KW-0812">Transmembrane</keyword>
<evidence type="ECO:0000256" key="1">
    <source>
        <dbReference type="SAM" id="Phobius"/>
    </source>
</evidence>
<gene>
    <name evidence="2" type="ORF">UFOPK3662_01722</name>
</gene>
<dbReference type="EMBL" id="CAFBMW010000012">
    <property type="protein sequence ID" value="CAB4938649.1"/>
    <property type="molecule type" value="Genomic_DNA"/>
</dbReference>
<accession>A0A6J7J6C2</accession>
<organism evidence="2">
    <name type="scientific">freshwater metagenome</name>
    <dbReference type="NCBI Taxonomy" id="449393"/>
    <lineage>
        <taxon>unclassified sequences</taxon>
        <taxon>metagenomes</taxon>
        <taxon>ecological metagenomes</taxon>
    </lineage>
</organism>
<keyword evidence="1" id="KW-0472">Membrane</keyword>
<dbReference type="AlphaFoldDB" id="A0A6J7J6C2"/>
<sequence>MLDVSSSPVAQRLFRTVGESPAAERVAGAQEALYRPLLDWAVRSPLHTNRLGHSVHPPLTDVTLGCWLGASVLDALGGPDGQRSATLLVASGLVASGPTAIAGAGDWATMSGSDRRIGAVHALGTDVATFFFVGSLVARLRGRHATGARLALVGHVAMAGAGLLGGHLALVRGTANRSAAEVR</sequence>
<evidence type="ECO:0000313" key="2">
    <source>
        <dbReference type="EMBL" id="CAB4938649.1"/>
    </source>
</evidence>
<feature type="transmembrane region" description="Helical" evidence="1">
    <location>
        <begin position="117"/>
        <end position="138"/>
    </location>
</feature>
<feature type="transmembrane region" description="Helical" evidence="1">
    <location>
        <begin position="150"/>
        <end position="170"/>
    </location>
</feature>
<keyword evidence="1" id="KW-1133">Transmembrane helix</keyword>
<protein>
    <submittedName>
        <fullName evidence="2">Unannotated protein</fullName>
    </submittedName>
</protein>